<organism evidence="1 2">
    <name type="scientific">Postechiella marina</name>
    <dbReference type="NCBI Taxonomy" id="943941"/>
    <lineage>
        <taxon>Bacteria</taxon>
        <taxon>Pseudomonadati</taxon>
        <taxon>Bacteroidota</taxon>
        <taxon>Flavobacteriia</taxon>
        <taxon>Flavobacteriales</taxon>
        <taxon>Flavobacteriaceae</taxon>
        <taxon>Postechiella</taxon>
    </lineage>
</organism>
<name>A0ABP8CIL3_9FLAO</name>
<dbReference type="InterPro" id="IPR011652">
    <property type="entry name" value="MORN_2"/>
</dbReference>
<dbReference type="SUPFAM" id="SSF82185">
    <property type="entry name" value="Histone H3 K4-specific methyltransferase SET7/9 N-terminal domain"/>
    <property type="match status" value="1"/>
</dbReference>
<evidence type="ECO:0008006" key="3">
    <source>
        <dbReference type="Google" id="ProtNLM"/>
    </source>
</evidence>
<protein>
    <recommendedName>
        <fullName evidence="3">MORN repeat variant</fullName>
    </recommendedName>
</protein>
<keyword evidence="2" id="KW-1185">Reference proteome</keyword>
<accession>A0ABP8CIL3</accession>
<proteinExistence type="predicted"/>
<dbReference type="Proteomes" id="UP001501496">
    <property type="component" value="Unassembled WGS sequence"/>
</dbReference>
<dbReference type="Pfam" id="PF07661">
    <property type="entry name" value="MORN_2"/>
    <property type="match status" value="3"/>
</dbReference>
<dbReference type="Gene3D" id="3.90.930.1">
    <property type="match status" value="1"/>
</dbReference>
<gene>
    <name evidence="1" type="ORF">GCM10022291_34090</name>
</gene>
<comment type="caution">
    <text evidence="1">The sequence shown here is derived from an EMBL/GenBank/DDBJ whole genome shotgun (WGS) entry which is preliminary data.</text>
</comment>
<dbReference type="RefSeq" id="WP_344789575.1">
    <property type="nucleotide sequence ID" value="NZ_BAABCA010000008.1"/>
</dbReference>
<sequence>MRGKIYIGEWKYYQKNANDLLILEHYDMSGNLIGDRFIYYKNGQISEQSHYVKGKLDGESISYAENGVVLKRLIYSLGQLHGVSKYFNPKGDLITQGRYKNGKKDGVWSYFKEGKLIDKKDFSYKSKYKKKAP</sequence>
<evidence type="ECO:0000313" key="2">
    <source>
        <dbReference type="Proteomes" id="UP001501496"/>
    </source>
</evidence>
<dbReference type="EMBL" id="BAABCA010000008">
    <property type="protein sequence ID" value="GAA4239507.1"/>
    <property type="molecule type" value="Genomic_DNA"/>
</dbReference>
<reference evidence="2" key="1">
    <citation type="journal article" date="2019" name="Int. J. Syst. Evol. Microbiol.">
        <title>The Global Catalogue of Microorganisms (GCM) 10K type strain sequencing project: providing services to taxonomists for standard genome sequencing and annotation.</title>
        <authorList>
            <consortium name="The Broad Institute Genomics Platform"/>
            <consortium name="The Broad Institute Genome Sequencing Center for Infectious Disease"/>
            <person name="Wu L."/>
            <person name="Ma J."/>
        </authorList>
    </citation>
    <scope>NUCLEOTIDE SEQUENCE [LARGE SCALE GENOMIC DNA]</scope>
    <source>
        <strain evidence="2">JCM 17630</strain>
    </source>
</reference>
<evidence type="ECO:0000313" key="1">
    <source>
        <dbReference type="EMBL" id="GAA4239507.1"/>
    </source>
</evidence>